<feature type="signal peptide" evidence="1">
    <location>
        <begin position="1"/>
        <end position="18"/>
    </location>
</feature>
<sequence length="238" mass="25789">MKNLILAALILIGTNAQAQTRVITNIDGTKSTINKAGNTTLIVDSKGIHTTITNTGETSVIKNSSQYLTFERSGGTTTMTSSNGSVYNWIDSQAFIKLVNINGNFTRYDRNATPFTLSVAGRKFEIIVYENAYTLEHLDGSNLITTVAGNKVSTNYPAAKPLSDEAYTGIKSKIVNADSTYTTIIKDGDTYKVKTEYTITRVGNRSIIENPDGTKVETTGTEALLTPATKTVKQPVKK</sequence>
<reference evidence="3" key="1">
    <citation type="journal article" date="2019" name="Int. J. Syst. Evol. Microbiol.">
        <title>The Global Catalogue of Microorganisms (GCM) 10K type strain sequencing project: providing services to taxonomists for standard genome sequencing and annotation.</title>
        <authorList>
            <consortium name="The Broad Institute Genomics Platform"/>
            <consortium name="The Broad Institute Genome Sequencing Center for Infectious Disease"/>
            <person name="Wu L."/>
            <person name="Ma J."/>
        </authorList>
    </citation>
    <scope>NUCLEOTIDE SEQUENCE [LARGE SCALE GENOMIC DNA]</scope>
    <source>
        <strain evidence="3">KCTC 52232</strain>
    </source>
</reference>
<name>A0ABW5XSN2_9SPHI</name>
<feature type="chain" id="PRO_5045773140" description="FecR protein domain-containing protein" evidence="1">
    <location>
        <begin position="19"/>
        <end position="238"/>
    </location>
</feature>
<dbReference type="RefSeq" id="WP_377127232.1">
    <property type="nucleotide sequence ID" value="NZ_JBHUHN010000001.1"/>
</dbReference>
<proteinExistence type="predicted"/>
<keyword evidence="3" id="KW-1185">Reference proteome</keyword>
<evidence type="ECO:0000313" key="3">
    <source>
        <dbReference type="Proteomes" id="UP001597601"/>
    </source>
</evidence>
<evidence type="ECO:0008006" key="4">
    <source>
        <dbReference type="Google" id="ProtNLM"/>
    </source>
</evidence>
<comment type="caution">
    <text evidence="2">The sequence shown here is derived from an EMBL/GenBank/DDBJ whole genome shotgun (WGS) entry which is preliminary data.</text>
</comment>
<dbReference type="EMBL" id="JBHUON010000012">
    <property type="protein sequence ID" value="MFD2865247.1"/>
    <property type="molecule type" value="Genomic_DNA"/>
</dbReference>
<gene>
    <name evidence="2" type="ORF">ACFSYC_11170</name>
</gene>
<keyword evidence="1" id="KW-0732">Signal</keyword>
<evidence type="ECO:0000313" key="2">
    <source>
        <dbReference type="EMBL" id="MFD2865247.1"/>
    </source>
</evidence>
<organism evidence="2 3">
    <name type="scientific">Mucilaginibacter antarcticus</name>
    <dbReference type="NCBI Taxonomy" id="1855725"/>
    <lineage>
        <taxon>Bacteria</taxon>
        <taxon>Pseudomonadati</taxon>
        <taxon>Bacteroidota</taxon>
        <taxon>Sphingobacteriia</taxon>
        <taxon>Sphingobacteriales</taxon>
        <taxon>Sphingobacteriaceae</taxon>
        <taxon>Mucilaginibacter</taxon>
    </lineage>
</organism>
<dbReference type="Proteomes" id="UP001597601">
    <property type="component" value="Unassembled WGS sequence"/>
</dbReference>
<accession>A0ABW5XSN2</accession>
<evidence type="ECO:0000256" key="1">
    <source>
        <dbReference type="SAM" id="SignalP"/>
    </source>
</evidence>
<protein>
    <recommendedName>
        <fullName evidence="4">FecR protein domain-containing protein</fullName>
    </recommendedName>
</protein>